<keyword evidence="1" id="KW-0614">Plasmid</keyword>
<proteinExistence type="predicted"/>
<dbReference type="RefSeq" id="WP_024127832.1">
    <property type="nucleotide sequence ID" value="NC_023288.1"/>
</dbReference>
<sequence>MGAENVSYLKALNAVTEINVLSFKDLNYDNFLKVGKIVDGEISFSYRFFDFDMGASHYEVIHNEKTYRFKPVSMSYDLKGNTIVSGSLFERN</sequence>
<dbReference type="EMBL" id="KF648875">
    <property type="protein sequence ID" value="AHE40565.1"/>
    <property type="molecule type" value="Genomic_DNA"/>
</dbReference>
<name>V9Z523_9BACL</name>
<protein>
    <submittedName>
        <fullName evidence="1">Uncharacterized protein</fullName>
    </submittedName>
</protein>
<reference evidence="1" key="1">
    <citation type="journal article" date="2014" name="Appl. Environ. Microbiol.">
        <title>Characterization of a Multiresistant Mosaic Plasmid from a Fish Farm Sediment Exiguobacterium sp. Isolate Reveals Aggregation of Functional Clinic-Associated Antibiotic Resistance Genes.</title>
        <authorList>
            <person name="Yang J."/>
            <person name="Wang C."/>
            <person name="Wu J."/>
            <person name="Liu L."/>
            <person name="Zhang G."/>
            <person name="Feng J."/>
        </authorList>
    </citation>
    <scope>NUCLEOTIDE SEQUENCE</scope>
    <source>
        <strain evidence="1">S3-2</strain>
        <plasmid evidence="1">pMC2</plasmid>
    </source>
</reference>
<evidence type="ECO:0000313" key="1">
    <source>
        <dbReference type="EMBL" id="AHE40565.1"/>
    </source>
</evidence>
<accession>V9Z523</accession>
<geneLocation type="plasmid" evidence="1">
    <name>pMC2</name>
</geneLocation>
<organism evidence="1">
    <name type="scientific">Exiguobacterium sp. S3-2</name>
    <dbReference type="NCBI Taxonomy" id="1389960"/>
    <lineage>
        <taxon>Bacteria</taxon>
        <taxon>Bacillati</taxon>
        <taxon>Bacillota</taxon>
        <taxon>Bacilli</taxon>
        <taxon>Bacillales</taxon>
        <taxon>Bacillales Family XII. Incertae Sedis</taxon>
        <taxon>Exiguobacterium</taxon>
    </lineage>
</organism>
<dbReference type="AlphaFoldDB" id="V9Z523"/>